<dbReference type="Proteomes" id="UP000677436">
    <property type="component" value="Chromosome"/>
</dbReference>
<evidence type="ECO:0000259" key="1">
    <source>
        <dbReference type="Pfam" id="PF16291"/>
    </source>
</evidence>
<evidence type="ECO:0000313" key="2">
    <source>
        <dbReference type="EMBL" id="BCU80466.1"/>
    </source>
</evidence>
<reference evidence="2" key="1">
    <citation type="journal article" date="2013" name="Int. J. Syst. Evol. Microbiol.">
        <title>Polycladomyces abyssicola gen. nov., sp. nov., a thermophilic filamentous bacterium isolated from hemipelagic sediment.</title>
        <authorList>
            <person name="Tsubouchi T."/>
            <person name="Shimane Y."/>
            <person name="Mori K."/>
            <person name="Usui K."/>
            <person name="Hiraki T."/>
            <person name="Tame A."/>
            <person name="Uematsu K."/>
            <person name="Maruyama T."/>
            <person name="Hatada Y."/>
        </authorList>
    </citation>
    <scope>NUCLEOTIDE SEQUENCE</scope>
    <source>
        <strain evidence="2">JIR-001</strain>
    </source>
</reference>
<dbReference type="AlphaFoldDB" id="A0A8D5UDF8"/>
<dbReference type="RefSeq" id="WP_212773841.1">
    <property type="nucleotide sequence ID" value="NZ_AP024601.1"/>
</dbReference>
<evidence type="ECO:0000313" key="3">
    <source>
        <dbReference type="Proteomes" id="UP000677436"/>
    </source>
</evidence>
<dbReference type="SUPFAM" id="SSF54909">
    <property type="entry name" value="Dimeric alpha+beta barrel"/>
    <property type="match status" value="2"/>
</dbReference>
<gene>
    <name evidence="2" type="ORF">JIR001_02490</name>
</gene>
<dbReference type="InterPro" id="IPR032555">
    <property type="entry name" value="DUF4937"/>
</dbReference>
<keyword evidence="3" id="KW-1185">Reference proteome</keyword>
<sequence>MLIKWIVCDVPEEKREAFSREQQRWSALRDVQGFVAQFGGWNAADHTEACIVGLWKDRESYTAFMDQIHDEIYVSGGQQETFDRIAVTVMEMMLPVGHLERLQSGGWMEAELIRVADCRVLPGREDHFLQMQQEVWNPAMEQTDGMLGGVFAGNVSARRFLTITWWKSAMLHRTYVKNHVANLREQAQLDLDIEQLVGYEVWCEPSWRVTATVQSAKGR</sequence>
<reference evidence="2" key="2">
    <citation type="journal article" date="2021" name="Microbiol. Resour. Announc.">
        <title>Complete Genome Sequence of Polycladomyces abyssicola JIR-001T, Isolated from Hemipelagic Sediment in Deep Seawater.</title>
        <authorList>
            <person name="Tsubouchi T."/>
            <person name="Kaneko Y."/>
        </authorList>
    </citation>
    <scope>NUCLEOTIDE SEQUENCE</scope>
    <source>
        <strain evidence="2">JIR-001</strain>
    </source>
</reference>
<name>A0A8D5UDF8_9BACL</name>
<dbReference type="KEGG" id="pabs:JIR001_02490"/>
<dbReference type="InterPro" id="IPR011008">
    <property type="entry name" value="Dimeric_a/b-barrel"/>
</dbReference>
<feature type="domain" description="DUF4937" evidence="1">
    <location>
        <begin position="2"/>
        <end position="89"/>
    </location>
</feature>
<organism evidence="2 3">
    <name type="scientific">Polycladomyces abyssicola</name>
    <dbReference type="NCBI Taxonomy" id="1125966"/>
    <lineage>
        <taxon>Bacteria</taxon>
        <taxon>Bacillati</taxon>
        <taxon>Bacillota</taxon>
        <taxon>Bacilli</taxon>
        <taxon>Bacillales</taxon>
        <taxon>Thermoactinomycetaceae</taxon>
        <taxon>Polycladomyces</taxon>
    </lineage>
</organism>
<proteinExistence type="predicted"/>
<dbReference type="Pfam" id="PF16291">
    <property type="entry name" value="DUF4937"/>
    <property type="match status" value="1"/>
</dbReference>
<accession>A0A8D5UDF8</accession>
<dbReference type="Gene3D" id="3.30.70.100">
    <property type="match status" value="1"/>
</dbReference>
<dbReference type="EMBL" id="AP024601">
    <property type="protein sequence ID" value="BCU80466.1"/>
    <property type="molecule type" value="Genomic_DNA"/>
</dbReference>
<protein>
    <submittedName>
        <fullName evidence="2">DUF4937 domain-containing protein</fullName>
    </submittedName>
</protein>